<accession>A0A3M9MM61</accession>
<proteinExistence type="predicted"/>
<keyword evidence="2" id="KW-1185">Reference proteome</keyword>
<name>A0A3M9MM61_9BACT</name>
<evidence type="ECO:0000313" key="1">
    <source>
        <dbReference type="EMBL" id="RNI26630.1"/>
    </source>
</evidence>
<reference evidence="1 2" key="1">
    <citation type="submission" date="2018-11" db="EMBL/GenBank/DDBJ databases">
        <title>Rufibacter latericius sp. nov., isolated from water in Baiyang Lake.</title>
        <authorList>
            <person name="Yang Y."/>
        </authorList>
    </citation>
    <scope>NUCLEOTIDE SEQUENCE [LARGE SCALE GENOMIC DNA]</scope>
    <source>
        <strain evidence="1 2">R-22-1c-1</strain>
    </source>
</reference>
<dbReference type="EMBL" id="RJJD01000006">
    <property type="protein sequence ID" value="RNI26630.1"/>
    <property type="molecule type" value="Genomic_DNA"/>
</dbReference>
<dbReference type="Proteomes" id="UP000272117">
    <property type="component" value="Unassembled WGS sequence"/>
</dbReference>
<comment type="caution">
    <text evidence="1">The sequence shown here is derived from an EMBL/GenBank/DDBJ whole genome shotgun (WGS) entry which is preliminary data.</text>
</comment>
<gene>
    <name evidence="1" type="ORF">EFB08_11470</name>
</gene>
<evidence type="ECO:0000313" key="2">
    <source>
        <dbReference type="Proteomes" id="UP000272117"/>
    </source>
</evidence>
<dbReference type="AlphaFoldDB" id="A0A3M9MM61"/>
<organism evidence="1 2">
    <name type="scientific">Rufibacter latericius</name>
    <dbReference type="NCBI Taxonomy" id="2487040"/>
    <lineage>
        <taxon>Bacteria</taxon>
        <taxon>Pseudomonadati</taxon>
        <taxon>Bacteroidota</taxon>
        <taxon>Cytophagia</taxon>
        <taxon>Cytophagales</taxon>
        <taxon>Hymenobacteraceae</taxon>
        <taxon>Rufibacter</taxon>
    </lineage>
</organism>
<sequence>MSQKKYMSDTGGRDWIYQDRPDFSGFTGWIYRKHLYINEAVCLPQGIVGFRIKKLKPSPDEDYAMAA</sequence>
<protein>
    <submittedName>
        <fullName evidence="1">Uncharacterized protein</fullName>
    </submittedName>
</protein>